<reference evidence="3" key="2">
    <citation type="submission" date="2015-01" db="EMBL/GenBank/DDBJ databases">
        <title>Evolutionary Origins and Diversification of the Mycorrhizal Mutualists.</title>
        <authorList>
            <consortium name="DOE Joint Genome Institute"/>
            <consortium name="Mycorrhizal Genomics Consortium"/>
            <person name="Kohler A."/>
            <person name="Kuo A."/>
            <person name="Nagy L.G."/>
            <person name="Floudas D."/>
            <person name="Copeland A."/>
            <person name="Barry K.W."/>
            <person name="Cichocki N."/>
            <person name="Veneault-Fourrey C."/>
            <person name="LaButti K."/>
            <person name="Lindquist E.A."/>
            <person name="Lipzen A."/>
            <person name="Lundell T."/>
            <person name="Morin E."/>
            <person name="Murat C."/>
            <person name="Riley R."/>
            <person name="Ohm R."/>
            <person name="Sun H."/>
            <person name="Tunlid A."/>
            <person name="Henrissat B."/>
            <person name="Grigoriev I.V."/>
            <person name="Hibbett D.S."/>
            <person name="Martin F."/>
        </authorList>
    </citation>
    <scope>NUCLEOTIDE SEQUENCE [LARGE SCALE GENOMIC DNA]</scope>
    <source>
        <strain evidence="3">MUT 4182</strain>
    </source>
</reference>
<keyword evidence="3" id="KW-1185">Reference proteome</keyword>
<evidence type="ECO:0000313" key="3">
    <source>
        <dbReference type="Proteomes" id="UP000054248"/>
    </source>
</evidence>
<dbReference type="HOGENOM" id="CLU_586046_0_0_1"/>
<evidence type="ECO:0000256" key="1">
    <source>
        <dbReference type="SAM" id="MobiDB-lite"/>
    </source>
</evidence>
<dbReference type="AlphaFoldDB" id="A0A0C3QYE8"/>
<reference evidence="2 3" key="1">
    <citation type="submission" date="2014-04" db="EMBL/GenBank/DDBJ databases">
        <authorList>
            <consortium name="DOE Joint Genome Institute"/>
            <person name="Kuo A."/>
            <person name="Girlanda M."/>
            <person name="Perotto S."/>
            <person name="Kohler A."/>
            <person name="Nagy L.G."/>
            <person name="Floudas D."/>
            <person name="Copeland A."/>
            <person name="Barry K.W."/>
            <person name="Cichocki N."/>
            <person name="Veneault-Fourrey C."/>
            <person name="LaButti K."/>
            <person name="Lindquist E.A."/>
            <person name="Lipzen A."/>
            <person name="Lundell T."/>
            <person name="Morin E."/>
            <person name="Murat C."/>
            <person name="Sun H."/>
            <person name="Tunlid A."/>
            <person name="Henrissat B."/>
            <person name="Grigoriev I.V."/>
            <person name="Hibbett D.S."/>
            <person name="Martin F."/>
            <person name="Nordberg H.P."/>
            <person name="Cantor M.N."/>
            <person name="Hua S.X."/>
        </authorList>
    </citation>
    <scope>NUCLEOTIDE SEQUENCE [LARGE SCALE GENOMIC DNA]</scope>
    <source>
        <strain evidence="2 3">MUT 4182</strain>
    </source>
</reference>
<protein>
    <submittedName>
        <fullName evidence="2">Uncharacterized protein</fullName>
    </submittedName>
</protein>
<dbReference type="EMBL" id="KN822943">
    <property type="protein sequence ID" value="KIO34269.1"/>
    <property type="molecule type" value="Genomic_DNA"/>
</dbReference>
<name>A0A0C3QYE8_9AGAM</name>
<feature type="region of interest" description="Disordered" evidence="1">
    <location>
        <begin position="412"/>
        <end position="442"/>
    </location>
</feature>
<sequence length="468" mass="50119">MSISLAKPDAGLQITSMLNLKVERTPRACSVHDHVLASVDRLGHVTFWSWKESLFATTIVAGFPATKGKLMLLSRQHFATFNPASSAFAVHLVPLLTPLAEDPQPPAPADAPRAGGMMRLLKQGEDAVQAAASQQPPPYYHLPPPTGMASMGIRRFRLPARSLNFTTPEKVAASSFYSSNAAFQEPFLGYVVLSHPDTPAQPYLGLIPAIDFGELDDPDELDPHDEDDEDDELEEDEPADSDGVDSAPGTQEPQVASPHLPPAPIPAILSLPHVSPVIEPPAPLGPPPAQPAPDPEYKWLTTLRCVDSTVPETFGPRGRILRVGPLDHYVSILRSTEDGKIEIFTTAALHSKSEAPQPPQGNRTVQAHLGRAARQQQEQQNQQRLPMPAFNLRAFVPPPPGDMTAGLRNMLFPAPRPFSGPAQTSGAGPSQPRASSAPSTSAVDINDVVAQVNLEAVMAEIDRAGPSG</sequence>
<feature type="region of interest" description="Disordered" evidence="1">
    <location>
        <begin position="212"/>
        <end position="266"/>
    </location>
</feature>
<dbReference type="Proteomes" id="UP000054248">
    <property type="component" value="Unassembled WGS sequence"/>
</dbReference>
<evidence type="ECO:0000313" key="2">
    <source>
        <dbReference type="EMBL" id="KIO34269.1"/>
    </source>
</evidence>
<proteinExistence type="predicted"/>
<gene>
    <name evidence="2" type="ORF">M407DRAFT_16806</name>
</gene>
<organism evidence="2 3">
    <name type="scientific">Tulasnella calospora MUT 4182</name>
    <dbReference type="NCBI Taxonomy" id="1051891"/>
    <lineage>
        <taxon>Eukaryota</taxon>
        <taxon>Fungi</taxon>
        <taxon>Dikarya</taxon>
        <taxon>Basidiomycota</taxon>
        <taxon>Agaricomycotina</taxon>
        <taxon>Agaricomycetes</taxon>
        <taxon>Cantharellales</taxon>
        <taxon>Tulasnellaceae</taxon>
        <taxon>Tulasnella</taxon>
    </lineage>
</organism>
<accession>A0A0C3QYE8</accession>
<dbReference type="OrthoDB" id="2688364at2759"/>
<feature type="compositionally biased region" description="Acidic residues" evidence="1">
    <location>
        <begin position="213"/>
        <end position="243"/>
    </location>
</feature>
<feature type="compositionally biased region" description="Polar residues" evidence="1">
    <location>
        <begin position="421"/>
        <end position="442"/>
    </location>
</feature>
<feature type="non-terminal residue" evidence="2">
    <location>
        <position position="468"/>
    </location>
</feature>